<proteinExistence type="predicted"/>
<accession>A0AAV3HBX3</accession>
<name>A0AAV3HBX3_ECOLX</name>
<reference evidence="1 2" key="1">
    <citation type="submission" date="2012-06" db="EMBL/GenBank/DDBJ databases">
        <title>Genomic anatomy of Escherichia coli O157:H7 outbreaks.</title>
        <authorList>
            <person name="Eppinger M."/>
            <person name="Daugherty S."/>
            <person name="Agrawal S."/>
            <person name="Galens K."/>
            <person name="Tallon L."/>
            <person name="Shefchek K."/>
            <person name="Parankush S."/>
            <person name="Cebula T.A."/>
            <person name="Feng P."/>
            <person name="Soderlund R."/>
            <person name="Mammel M.K."/>
            <person name="DebRoy C."/>
            <person name="Dudley E.G."/>
            <person name="Tarr P.I."/>
            <person name="Fraser-Liggett C."/>
            <person name="Ravel J."/>
        </authorList>
    </citation>
    <scope>NUCLEOTIDE SEQUENCE [LARGE SCALE GENOMIC DNA]</scope>
    <source>
        <strain evidence="1 2">EC1870</strain>
    </source>
</reference>
<organism evidence="1 2">
    <name type="scientific">Escherichia coli EC1870</name>
    <dbReference type="NCBI Taxonomy" id="1005554"/>
    <lineage>
        <taxon>Bacteria</taxon>
        <taxon>Pseudomonadati</taxon>
        <taxon>Pseudomonadota</taxon>
        <taxon>Gammaproteobacteria</taxon>
        <taxon>Enterobacterales</taxon>
        <taxon>Enterobacteriaceae</taxon>
        <taxon>Escherichia</taxon>
    </lineage>
</organism>
<comment type="caution">
    <text evidence="1">The sequence shown here is derived from an EMBL/GenBank/DDBJ whole genome shotgun (WGS) entry which is preliminary data.</text>
</comment>
<evidence type="ECO:0000313" key="2">
    <source>
        <dbReference type="Proteomes" id="UP000006789"/>
    </source>
</evidence>
<protein>
    <submittedName>
        <fullName evidence="1">Uncharacterized protein</fullName>
    </submittedName>
</protein>
<dbReference type="Proteomes" id="UP000006789">
    <property type="component" value="Unassembled WGS sequence"/>
</dbReference>
<gene>
    <name evidence="1" type="ORF">ECEC1870_2097</name>
</gene>
<feature type="non-terminal residue" evidence="1">
    <location>
        <position position="1"/>
    </location>
</feature>
<dbReference type="EMBL" id="AMVG01000301">
    <property type="protein sequence ID" value="EKJ45502.1"/>
    <property type="molecule type" value="Genomic_DNA"/>
</dbReference>
<evidence type="ECO:0000313" key="1">
    <source>
        <dbReference type="EMBL" id="EKJ45502.1"/>
    </source>
</evidence>
<sequence length="12" mass="1288">FPGLMCGPDTLH</sequence>